<protein>
    <recommendedName>
        <fullName evidence="8">Cation efflux protein transmembrane domain-containing protein</fullName>
    </recommendedName>
</protein>
<keyword evidence="2" id="KW-0813">Transport</keyword>
<keyword evidence="4 7" id="KW-1133">Transmembrane helix</keyword>
<dbReference type="OrthoDB" id="78296at2759"/>
<feature type="domain" description="Cation efflux protein transmembrane" evidence="8">
    <location>
        <begin position="251"/>
        <end position="330"/>
    </location>
</feature>
<feature type="region of interest" description="Disordered" evidence="6">
    <location>
        <begin position="1"/>
        <end position="20"/>
    </location>
</feature>
<gene>
    <name evidence="9" type="ORF">PPNO1_LOCUS6722</name>
</gene>
<evidence type="ECO:0000256" key="1">
    <source>
        <dbReference type="ARBA" id="ARBA00004141"/>
    </source>
</evidence>
<dbReference type="AlphaFoldDB" id="A0A9P1H5D6"/>
<dbReference type="InterPro" id="IPR058533">
    <property type="entry name" value="Cation_efflux_TM"/>
</dbReference>
<evidence type="ECO:0000256" key="5">
    <source>
        <dbReference type="ARBA" id="ARBA00023136"/>
    </source>
</evidence>
<comment type="subcellular location">
    <subcellularLocation>
        <location evidence="1">Membrane</location>
        <topology evidence="1">Multi-pass membrane protein</topology>
    </subcellularLocation>
</comment>
<dbReference type="InterPro" id="IPR036837">
    <property type="entry name" value="Cation_efflux_CTD_sf"/>
</dbReference>
<evidence type="ECO:0000313" key="9">
    <source>
        <dbReference type="EMBL" id="CAI4217102.1"/>
    </source>
</evidence>
<dbReference type="InterPro" id="IPR027469">
    <property type="entry name" value="Cation_efflux_TMD_sf"/>
</dbReference>
<proteinExistence type="predicted"/>
<dbReference type="PANTHER" id="PTHR43840:SF4">
    <property type="entry name" value="CDF DIVALENT METAL CATION TRANSPORTER (EUROFUNG)"/>
    <property type="match status" value="1"/>
</dbReference>
<dbReference type="GO" id="GO:0016020">
    <property type="term" value="C:membrane"/>
    <property type="evidence" value="ECO:0007669"/>
    <property type="project" value="UniProtKB-SubCell"/>
</dbReference>
<evidence type="ECO:0000256" key="7">
    <source>
        <dbReference type="SAM" id="Phobius"/>
    </source>
</evidence>
<evidence type="ECO:0000256" key="4">
    <source>
        <dbReference type="ARBA" id="ARBA00022989"/>
    </source>
</evidence>
<dbReference type="GO" id="GO:0030003">
    <property type="term" value="P:intracellular monoatomic cation homeostasis"/>
    <property type="evidence" value="ECO:0007669"/>
    <property type="project" value="UniProtKB-ARBA"/>
</dbReference>
<dbReference type="Gene3D" id="1.20.1510.10">
    <property type="entry name" value="Cation efflux protein transmembrane domain"/>
    <property type="match status" value="1"/>
</dbReference>
<reference evidence="9" key="1">
    <citation type="submission" date="2022-11" db="EMBL/GenBank/DDBJ databases">
        <authorList>
            <person name="Scott C."/>
            <person name="Bruce N."/>
        </authorList>
    </citation>
    <scope>NUCLEOTIDE SEQUENCE</scope>
</reference>
<evidence type="ECO:0000256" key="6">
    <source>
        <dbReference type="SAM" id="MobiDB-lite"/>
    </source>
</evidence>
<dbReference type="GO" id="GO:0008324">
    <property type="term" value="F:monoatomic cation transmembrane transporter activity"/>
    <property type="evidence" value="ECO:0007669"/>
    <property type="project" value="InterPro"/>
</dbReference>
<evidence type="ECO:0000313" key="10">
    <source>
        <dbReference type="Proteomes" id="UP000838763"/>
    </source>
</evidence>
<comment type="caution">
    <text evidence="9">The sequence shown here is derived from an EMBL/GenBank/DDBJ whole genome shotgun (WGS) entry which is preliminary data.</text>
</comment>
<dbReference type="EMBL" id="CALLCH030000016">
    <property type="protein sequence ID" value="CAI4217102.1"/>
    <property type="molecule type" value="Genomic_DNA"/>
</dbReference>
<dbReference type="Gene3D" id="3.30.70.1350">
    <property type="entry name" value="Cation efflux protein, cytoplasmic domain"/>
    <property type="match status" value="1"/>
</dbReference>
<evidence type="ECO:0000259" key="8">
    <source>
        <dbReference type="Pfam" id="PF01545"/>
    </source>
</evidence>
<keyword evidence="10" id="KW-1185">Reference proteome</keyword>
<evidence type="ECO:0000256" key="3">
    <source>
        <dbReference type="ARBA" id="ARBA00022692"/>
    </source>
</evidence>
<dbReference type="InterPro" id="IPR050291">
    <property type="entry name" value="CDF_Transporter"/>
</dbReference>
<feature type="transmembrane region" description="Helical" evidence="7">
    <location>
        <begin position="318"/>
        <end position="337"/>
    </location>
</feature>
<dbReference type="SUPFAM" id="SSF161111">
    <property type="entry name" value="Cation efflux protein transmembrane domain-like"/>
    <property type="match status" value="1"/>
</dbReference>
<name>A0A9P1H5D6_9PEZI</name>
<dbReference type="PANTHER" id="PTHR43840">
    <property type="entry name" value="MITOCHONDRIAL METAL TRANSPORTER 1-RELATED"/>
    <property type="match status" value="1"/>
</dbReference>
<feature type="transmembrane region" description="Helical" evidence="7">
    <location>
        <begin position="277"/>
        <end position="297"/>
    </location>
</feature>
<feature type="compositionally biased region" description="Polar residues" evidence="6">
    <location>
        <begin position="199"/>
        <end position="210"/>
    </location>
</feature>
<keyword evidence="3 7" id="KW-0812">Transmembrane</keyword>
<dbReference type="SUPFAM" id="SSF160240">
    <property type="entry name" value="Cation efflux protein cytoplasmic domain-like"/>
    <property type="match status" value="1"/>
</dbReference>
<dbReference type="Pfam" id="PF01545">
    <property type="entry name" value="Cation_efflux"/>
    <property type="match status" value="1"/>
</dbReference>
<dbReference type="GO" id="GO:0098771">
    <property type="term" value="P:inorganic ion homeostasis"/>
    <property type="evidence" value="ECO:0007669"/>
    <property type="project" value="UniProtKB-ARBA"/>
</dbReference>
<feature type="transmembrane region" description="Helical" evidence="7">
    <location>
        <begin position="248"/>
        <end position="271"/>
    </location>
</feature>
<accession>A0A9P1H5D6</accession>
<evidence type="ECO:0000256" key="2">
    <source>
        <dbReference type="ARBA" id="ARBA00022448"/>
    </source>
</evidence>
<sequence>MADPSSPDRSTRNARVRKPQLFGVDEYPYSSLMRNHSSASLAGSLRRMSYSAVSEDENDDARSVRSLWRPESPEDRRRYHADERRVSQILADPQMRSVMLLGKENSKYQWRKYWKPEAELRSMKKPIRKYYERVNDLVQQYMYIDALLDSSIPHELLSEYSARLDASAFRSIEVPQTIHEETSSIHSSAGQAAGKASPDSASLASATGQHNPKAYADSRGHFPLFRIHAASAPRRQAELDHDDPMVTLAIYVNTVANVILLVAKIIVVASVPSMSVLASLVDAVLDFLSTAIVWITTRLISASQTDQYRYPVGRRSGLPALLVMLSTVVIKGLVWLWCRVIKNSSVQALADDAVTDVIFNTGLFVEVDIILDANMPLKDSHDLSEVLTYFLESVPIVDRAFVHVDYDSYNVPTHVAQK</sequence>
<dbReference type="Proteomes" id="UP000838763">
    <property type="component" value="Unassembled WGS sequence"/>
</dbReference>
<feature type="region of interest" description="Disordered" evidence="6">
    <location>
        <begin position="180"/>
        <end position="211"/>
    </location>
</feature>
<keyword evidence="5 7" id="KW-0472">Membrane</keyword>
<organism evidence="9 10">
    <name type="scientific">Parascedosporium putredinis</name>
    <dbReference type="NCBI Taxonomy" id="1442378"/>
    <lineage>
        <taxon>Eukaryota</taxon>
        <taxon>Fungi</taxon>
        <taxon>Dikarya</taxon>
        <taxon>Ascomycota</taxon>
        <taxon>Pezizomycotina</taxon>
        <taxon>Sordariomycetes</taxon>
        <taxon>Hypocreomycetidae</taxon>
        <taxon>Microascales</taxon>
        <taxon>Microascaceae</taxon>
        <taxon>Parascedosporium</taxon>
    </lineage>
</organism>